<evidence type="ECO:0000313" key="3">
    <source>
        <dbReference type="Proteomes" id="UP000005240"/>
    </source>
</evidence>
<gene>
    <name evidence="1" type="ORF">PTTG_29583</name>
</gene>
<protein>
    <submittedName>
        <fullName evidence="1 2">Uncharacterized protein</fullName>
    </submittedName>
</protein>
<reference evidence="2 3" key="3">
    <citation type="journal article" date="2017" name="G3 (Bethesda)">
        <title>Comparative analysis highlights variable genome content of wheat rusts and divergence of the mating loci.</title>
        <authorList>
            <person name="Cuomo C.A."/>
            <person name="Bakkeren G."/>
            <person name="Khalil H.B."/>
            <person name="Panwar V."/>
            <person name="Joly D."/>
            <person name="Linning R."/>
            <person name="Sakthikumar S."/>
            <person name="Song X."/>
            <person name="Adiconis X."/>
            <person name="Fan L."/>
            <person name="Goldberg J.M."/>
            <person name="Levin J.Z."/>
            <person name="Young S."/>
            <person name="Zeng Q."/>
            <person name="Anikster Y."/>
            <person name="Bruce M."/>
            <person name="Wang M."/>
            <person name="Yin C."/>
            <person name="McCallum B."/>
            <person name="Szabo L.J."/>
            <person name="Hulbert S."/>
            <person name="Chen X."/>
            <person name="Fellers J.P."/>
        </authorList>
    </citation>
    <scope>NUCLEOTIDE SEQUENCE</scope>
    <source>
        <strain evidence="3">Isolate 1-1 / race 1 (BBBD)</strain>
        <strain evidence="2">isolate 1-1 / race 1 (BBBD)</strain>
    </source>
</reference>
<evidence type="ECO:0000313" key="2">
    <source>
        <dbReference type="EnsemblFungi" id="PTTG_29583-t43_1-p1"/>
    </source>
</evidence>
<organism evidence="1">
    <name type="scientific">Puccinia triticina (isolate 1-1 / race 1 (BBBD))</name>
    <name type="common">Brown leaf rust fungus</name>
    <dbReference type="NCBI Taxonomy" id="630390"/>
    <lineage>
        <taxon>Eukaryota</taxon>
        <taxon>Fungi</taxon>
        <taxon>Dikarya</taxon>
        <taxon>Basidiomycota</taxon>
        <taxon>Pucciniomycotina</taxon>
        <taxon>Pucciniomycetes</taxon>
        <taxon>Pucciniales</taxon>
        <taxon>Pucciniaceae</taxon>
        <taxon>Puccinia</taxon>
    </lineage>
</organism>
<evidence type="ECO:0000313" key="1">
    <source>
        <dbReference type="EMBL" id="OAV87086.1"/>
    </source>
</evidence>
<reference evidence="1" key="2">
    <citation type="submission" date="2016-05" db="EMBL/GenBank/DDBJ databases">
        <title>Comparative analysis highlights variable genome content of wheat rusts and divergence of the mating loci.</title>
        <authorList>
            <person name="Cuomo C.A."/>
            <person name="Bakkeren G."/>
            <person name="Szabo L."/>
            <person name="Khalil H."/>
            <person name="Joly D."/>
            <person name="Goldberg J."/>
            <person name="Young S."/>
            <person name="Zeng Q."/>
            <person name="Fellers J."/>
        </authorList>
    </citation>
    <scope>NUCLEOTIDE SEQUENCE [LARGE SCALE GENOMIC DNA]</scope>
    <source>
        <strain evidence="1">1-1 BBBD Race 1</strain>
    </source>
</reference>
<accession>A0A180G315</accession>
<dbReference type="AlphaFoldDB" id="A0A180G315"/>
<reference evidence="1" key="1">
    <citation type="submission" date="2009-11" db="EMBL/GenBank/DDBJ databases">
        <authorList>
            <consortium name="The Broad Institute Genome Sequencing Platform"/>
            <person name="Ward D."/>
            <person name="Feldgarden M."/>
            <person name="Earl A."/>
            <person name="Young S.K."/>
            <person name="Zeng Q."/>
            <person name="Koehrsen M."/>
            <person name="Alvarado L."/>
            <person name="Berlin A."/>
            <person name="Bochicchio J."/>
            <person name="Borenstein D."/>
            <person name="Chapman S.B."/>
            <person name="Chen Z."/>
            <person name="Engels R."/>
            <person name="Freedman E."/>
            <person name="Gellesch M."/>
            <person name="Goldberg J."/>
            <person name="Griggs A."/>
            <person name="Gujja S."/>
            <person name="Heilman E."/>
            <person name="Heiman D."/>
            <person name="Hepburn T."/>
            <person name="Howarth C."/>
            <person name="Jen D."/>
            <person name="Larson L."/>
            <person name="Lewis B."/>
            <person name="Mehta T."/>
            <person name="Park D."/>
            <person name="Pearson M."/>
            <person name="Roberts A."/>
            <person name="Saif S."/>
            <person name="Shea T."/>
            <person name="Shenoy N."/>
            <person name="Sisk P."/>
            <person name="Stolte C."/>
            <person name="Sykes S."/>
            <person name="Thomson T."/>
            <person name="Walk T."/>
            <person name="White J."/>
            <person name="Yandava C."/>
            <person name="Izard J."/>
            <person name="Baranova O.V."/>
            <person name="Blanton J.M."/>
            <person name="Tanner A.C."/>
            <person name="Dewhirst F.E."/>
            <person name="Haas B."/>
            <person name="Nusbaum C."/>
            <person name="Birren B."/>
        </authorList>
    </citation>
    <scope>NUCLEOTIDE SEQUENCE [LARGE SCALE GENOMIC DNA]</scope>
    <source>
        <strain evidence="1">1-1 BBBD Race 1</strain>
    </source>
</reference>
<dbReference type="VEuPathDB" id="FungiDB:PTTG_29583"/>
<proteinExistence type="predicted"/>
<sequence>MSQLGIDLFARDHPPRSMGYLLNSEYARIHGNGLDREQAAHVNPQTVHCSTSFKLYCPKQGSKTGSNLVKSKKVFAIAFEIGSLSLGAFRNLVAVEAGKVVDGADGLMNKAIASGSPPLSWQVSLAFKSTPKFHKKLNYTVNDEATYAHWIQTMKDLNADHIQAGLHVDMVDPVAIAKQARIAVDIKTHVLTQMAAQNANAAVGSSSSAASNPVSASDFKGINVIMNQIYAKHPPNVKYLAKWPVFIDPTDPTQYIPLTMQNAQLWAHDILKEVEGVNYHSPPSALHFEKLLAYKKRKLSHVIEEARPQPNLPSSPAEASDASSVVAPDEALMSQYIDFIKIKPSKKADVLSILEEKDITHPKMFQSANITREDMVGWGLSPGIIAQLRDNTKKFDRRAQ</sequence>
<dbReference type="Proteomes" id="UP000005240">
    <property type="component" value="Unassembled WGS sequence"/>
</dbReference>
<keyword evidence="3" id="KW-1185">Reference proteome</keyword>
<name>A0A180G315_PUCT1</name>
<dbReference type="EMBL" id="ADAS02000598">
    <property type="protein sequence ID" value="OAV87086.1"/>
    <property type="molecule type" value="Genomic_DNA"/>
</dbReference>
<reference evidence="2" key="4">
    <citation type="submission" date="2025-05" db="UniProtKB">
        <authorList>
            <consortium name="EnsemblFungi"/>
        </authorList>
    </citation>
    <scope>IDENTIFICATION</scope>
    <source>
        <strain evidence="2">isolate 1-1 / race 1 (BBBD)</strain>
    </source>
</reference>
<dbReference type="EnsemblFungi" id="PTTG_29583-t43_1">
    <property type="protein sequence ID" value="PTTG_29583-t43_1-p1"/>
    <property type="gene ID" value="PTTG_29583"/>
</dbReference>
<dbReference type="OrthoDB" id="2496461at2759"/>